<reference evidence="2 3" key="1">
    <citation type="journal article" date="2016" name="Nat. Commun.">
        <title>Thousands of microbial genomes shed light on interconnected biogeochemical processes in an aquifer system.</title>
        <authorList>
            <person name="Anantharaman K."/>
            <person name="Brown C.T."/>
            <person name="Hug L.A."/>
            <person name="Sharon I."/>
            <person name="Castelle C.J."/>
            <person name="Probst A.J."/>
            <person name="Thomas B.C."/>
            <person name="Singh A."/>
            <person name="Wilkins M.J."/>
            <person name="Karaoz U."/>
            <person name="Brodie E.L."/>
            <person name="Williams K.H."/>
            <person name="Hubbard S.S."/>
            <person name="Banfield J.F."/>
        </authorList>
    </citation>
    <scope>NUCLEOTIDE SEQUENCE [LARGE SCALE GENOMIC DNA]</scope>
</reference>
<feature type="transmembrane region" description="Helical" evidence="1">
    <location>
        <begin position="91"/>
        <end position="114"/>
    </location>
</feature>
<evidence type="ECO:0000313" key="3">
    <source>
        <dbReference type="Proteomes" id="UP000176634"/>
    </source>
</evidence>
<comment type="caution">
    <text evidence="2">The sequence shown here is derived from an EMBL/GenBank/DDBJ whole genome shotgun (WGS) entry which is preliminary data.</text>
</comment>
<proteinExistence type="predicted"/>
<dbReference type="EMBL" id="MFRA01000003">
    <property type="protein sequence ID" value="OGH93056.1"/>
    <property type="molecule type" value="Genomic_DNA"/>
</dbReference>
<keyword evidence="1" id="KW-0812">Transmembrane</keyword>
<dbReference type="Proteomes" id="UP000176634">
    <property type="component" value="Unassembled WGS sequence"/>
</dbReference>
<evidence type="ECO:0000256" key="1">
    <source>
        <dbReference type="SAM" id="Phobius"/>
    </source>
</evidence>
<organism evidence="2 3">
    <name type="scientific">Candidatus Magasanikbacteria bacterium RIFOXYD1_FULL_40_23</name>
    <dbReference type="NCBI Taxonomy" id="1798705"/>
    <lineage>
        <taxon>Bacteria</taxon>
        <taxon>Candidatus Magasanikiibacteriota</taxon>
    </lineage>
</organism>
<protein>
    <recommendedName>
        <fullName evidence="4">TrbC/VIRB2 family protein</fullName>
    </recommendedName>
</protein>
<dbReference type="AlphaFoldDB" id="A0A1F6PA73"/>
<sequence length="123" mass="13300">MFKKYFLISIVVLNFIFVPMRFALAQDLSQDIADKAGYGPTNSSSLSTTIGKIIKIVLGLLGTIFLVLTVYAGALWLTAAGEESKVEKAMGILKTAVIGLVIILAAYSITYFVLDKLFEATLS</sequence>
<evidence type="ECO:0008006" key="4">
    <source>
        <dbReference type="Google" id="ProtNLM"/>
    </source>
</evidence>
<feature type="transmembrane region" description="Helical" evidence="1">
    <location>
        <begin position="53"/>
        <end position="79"/>
    </location>
</feature>
<accession>A0A1F6PA73</accession>
<keyword evidence="1" id="KW-1133">Transmembrane helix</keyword>
<evidence type="ECO:0000313" key="2">
    <source>
        <dbReference type="EMBL" id="OGH93056.1"/>
    </source>
</evidence>
<dbReference type="Pfam" id="PF18895">
    <property type="entry name" value="T4SS_pilin"/>
    <property type="match status" value="1"/>
</dbReference>
<name>A0A1F6PA73_9BACT</name>
<dbReference type="STRING" id="1798705.A2563_04740"/>
<gene>
    <name evidence="2" type="ORF">A2563_04740</name>
</gene>
<dbReference type="InterPro" id="IPR043993">
    <property type="entry name" value="T4SS_pilin"/>
</dbReference>
<keyword evidence="1" id="KW-0472">Membrane</keyword>